<reference evidence="20" key="1">
    <citation type="submission" date="2021-05" db="EMBL/GenBank/DDBJ databases">
        <authorList>
            <person name="Pietrasiak N."/>
            <person name="Ward R."/>
            <person name="Stajich J.E."/>
            <person name="Kurbessoian T."/>
        </authorList>
    </citation>
    <scope>NUCLEOTIDE SEQUENCE</scope>
    <source>
        <strain evidence="20">UHER 2000/2452</strain>
    </source>
</reference>
<dbReference type="Gene3D" id="2.10.70.100">
    <property type="match status" value="1"/>
</dbReference>
<keyword evidence="6" id="KW-0808">Transferase</keyword>
<dbReference type="Gene3D" id="3.30.450.20">
    <property type="entry name" value="PAS domain"/>
    <property type="match status" value="4"/>
</dbReference>
<dbReference type="GO" id="GO:0000155">
    <property type="term" value="F:phosphorelay sensor kinase activity"/>
    <property type="evidence" value="ECO:0007669"/>
    <property type="project" value="InterPro"/>
</dbReference>
<evidence type="ECO:0000256" key="13">
    <source>
        <dbReference type="ARBA" id="ARBA00023136"/>
    </source>
</evidence>
<dbReference type="InterPro" id="IPR036097">
    <property type="entry name" value="HisK_dim/P_sf"/>
</dbReference>
<feature type="domain" description="PAS" evidence="18">
    <location>
        <begin position="282"/>
        <end position="340"/>
    </location>
</feature>
<evidence type="ECO:0000256" key="6">
    <source>
        <dbReference type="ARBA" id="ARBA00022679"/>
    </source>
</evidence>
<keyword evidence="7" id="KW-0812">Transmembrane</keyword>
<evidence type="ECO:0000259" key="18">
    <source>
        <dbReference type="PROSITE" id="PS50112"/>
    </source>
</evidence>
<dbReference type="Proteomes" id="UP000757435">
    <property type="component" value="Unassembled WGS sequence"/>
</dbReference>
<dbReference type="GO" id="GO:0006355">
    <property type="term" value="P:regulation of DNA-templated transcription"/>
    <property type="evidence" value="ECO:0007669"/>
    <property type="project" value="InterPro"/>
</dbReference>
<keyword evidence="9" id="KW-0418">Kinase</keyword>
<organism evidence="20 21">
    <name type="scientific">Drouetiella hepatica Uher 2000/2452</name>
    <dbReference type="NCBI Taxonomy" id="904376"/>
    <lineage>
        <taxon>Bacteria</taxon>
        <taxon>Bacillati</taxon>
        <taxon>Cyanobacteriota</taxon>
        <taxon>Cyanophyceae</taxon>
        <taxon>Oculatellales</taxon>
        <taxon>Oculatellaceae</taxon>
        <taxon>Drouetiella</taxon>
    </lineage>
</organism>
<proteinExistence type="inferred from homology"/>
<feature type="domain" description="PAC" evidence="19">
    <location>
        <begin position="486"/>
        <end position="538"/>
    </location>
</feature>
<feature type="domain" description="Response regulatory" evidence="17">
    <location>
        <begin position="934"/>
        <end position="1050"/>
    </location>
</feature>
<dbReference type="InterPro" id="IPR000014">
    <property type="entry name" value="PAS"/>
</dbReference>
<dbReference type="NCBIfam" id="TIGR00229">
    <property type="entry name" value="sensory_box"/>
    <property type="match status" value="4"/>
</dbReference>
<dbReference type="CDD" id="cd00082">
    <property type="entry name" value="HisKA"/>
    <property type="match status" value="1"/>
</dbReference>
<dbReference type="InterPro" id="IPR003661">
    <property type="entry name" value="HisK_dim/P_dom"/>
</dbReference>
<keyword evidence="10" id="KW-0067">ATP-binding</keyword>
<evidence type="ECO:0000256" key="1">
    <source>
        <dbReference type="ARBA" id="ARBA00000085"/>
    </source>
</evidence>
<feature type="domain" description="Response regulatory" evidence="17">
    <location>
        <begin position="8"/>
        <end position="124"/>
    </location>
</feature>
<dbReference type="InterPro" id="IPR003594">
    <property type="entry name" value="HATPase_dom"/>
</dbReference>
<evidence type="ECO:0000256" key="4">
    <source>
        <dbReference type="ARBA" id="ARBA00012438"/>
    </source>
</evidence>
<dbReference type="InterPro" id="IPR001789">
    <property type="entry name" value="Sig_transdc_resp-reg_receiver"/>
</dbReference>
<evidence type="ECO:0000256" key="2">
    <source>
        <dbReference type="ARBA" id="ARBA00004370"/>
    </source>
</evidence>
<dbReference type="InterPro" id="IPR005467">
    <property type="entry name" value="His_kinase_dom"/>
</dbReference>
<dbReference type="Pfam" id="PF02518">
    <property type="entry name" value="HATPase_c"/>
    <property type="match status" value="1"/>
</dbReference>
<dbReference type="PROSITE" id="PS50109">
    <property type="entry name" value="HIS_KIN"/>
    <property type="match status" value="1"/>
</dbReference>
<gene>
    <name evidence="20" type="ORF">KME15_22635</name>
</gene>
<dbReference type="CDD" id="cd00130">
    <property type="entry name" value="PAS"/>
    <property type="match status" value="4"/>
</dbReference>
<dbReference type="EMBL" id="JAHHHD010000037">
    <property type="protein sequence ID" value="MBW4661479.1"/>
    <property type="molecule type" value="Genomic_DNA"/>
</dbReference>
<dbReference type="InterPro" id="IPR004358">
    <property type="entry name" value="Sig_transdc_His_kin-like_C"/>
</dbReference>
<evidence type="ECO:0000259" key="19">
    <source>
        <dbReference type="PROSITE" id="PS50113"/>
    </source>
</evidence>
<dbReference type="GO" id="GO:0016020">
    <property type="term" value="C:membrane"/>
    <property type="evidence" value="ECO:0007669"/>
    <property type="project" value="UniProtKB-SubCell"/>
</dbReference>
<dbReference type="SUPFAM" id="SSF47384">
    <property type="entry name" value="Homodimeric domain of signal transducing histidine kinase"/>
    <property type="match status" value="1"/>
</dbReference>
<dbReference type="CDD" id="cd19920">
    <property type="entry name" value="REC_PA4781-like"/>
    <property type="match status" value="1"/>
</dbReference>
<dbReference type="Pfam" id="PF08447">
    <property type="entry name" value="PAS_3"/>
    <property type="match status" value="1"/>
</dbReference>
<dbReference type="PANTHER" id="PTHR45339:SF1">
    <property type="entry name" value="HYBRID SIGNAL TRANSDUCTION HISTIDINE KINASE J"/>
    <property type="match status" value="1"/>
</dbReference>
<dbReference type="SUPFAM" id="SSF55785">
    <property type="entry name" value="PYP-like sensor domain (PAS domain)"/>
    <property type="match status" value="4"/>
</dbReference>
<feature type="domain" description="PAS" evidence="18">
    <location>
        <begin position="539"/>
        <end position="609"/>
    </location>
</feature>
<evidence type="ECO:0000256" key="12">
    <source>
        <dbReference type="ARBA" id="ARBA00023012"/>
    </source>
</evidence>
<evidence type="ECO:0000256" key="10">
    <source>
        <dbReference type="ARBA" id="ARBA00022840"/>
    </source>
</evidence>
<dbReference type="SUPFAM" id="SSF52172">
    <property type="entry name" value="CheY-like"/>
    <property type="match status" value="2"/>
</dbReference>
<dbReference type="GO" id="GO:0005524">
    <property type="term" value="F:ATP binding"/>
    <property type="evidence" value="ECO:0007669"/>
    <property type="project" value="UniProtKB-KW"/>
</dbReference>
<dbReference type="Pfam" id="PF08448">
    <property type="entry name" value="PAS_4"/>
    <property type="match status" value="1"/>
</dbReference>
<dbReference type="SMART" id="SM00091">
    <property type="entry name" value="PAS"/>
    <property type="match status" value="4"/>
</dbReference>
<accession>A0A951QGB3</accession>
<dbReference type="Gene3D" id="3.30.565.10">
    <property type="entry name" value="Histidine kinase-like ATPase, C-terminal domain"/>
    <property type="match status" value="1"/>
</dbReference>
<dbReference type="Pfam" id="PF00072">
    <property type="entry name" value="Response_reg"/>
    <property type="match status" value="2"/>
</dbReference>
<protein>
    <recommendedName>
        <fullName evidence="14">Circadian input-output histidine kinase CikA</fullName>
        <ecNumber evidence="4">2.7.13.3</ecNumber>
    </recommendedName>
</protein>
<evidence type="ECO:0000256" key="5">
    <source>
        <dbReference type="ARBA" id="ARBA00022553"/>
    </source>
</evidence>
<reference evidence="20" key="2">
    <citation type="journal article" date="2022" name="Microbiol. Resour. Announc.">
        <title>Metagenome Sequencing to Explore Phylogenomics of Terrestrial Cyanobacteria.</title>
        <authorList>
            <person name="Ward R.D."/>
            <person name="Stajich J.E."/>
            <person name="Johansen J.R."/>
            <person name="Huntemann M."/>
            <person name="Clum A."/>
            <person name="Foster B."/>
            <person name="Foster B."/>
            <person name="Roux S."/>
            <person name="Palaniappan K."/>
            <person name="Varghese N."/>
            <person name="Mukherjee S."/>
            <person name="Reddy T.B.K."/>
            <person name="Daum C."/>
            <person name="Copeland A."/>
            <person name="Chen I.A."/>
            <person name="Ivanova N.N."/>
            <person name="Kyrpides N.C."/>
            <person name="Shapiro N."/>
            <person name="Eloe-Fadrosh E.A."/>
            <person name="Pietrasiak N."/>
        </authorList>
    </citation>
    <scope>NUCLEOTIDE SEQUENCE</scope>
    <source>
        <strain evidence="20">UHER 2000/2452</strain>
    </source>
</reference>
<dbReference type="SMART" id="SM00086">
    <property type="entry name" value="PAC"/>
    <property type="match status" value="4"/>
</dbReference>
<dbReference type="PROSITE" id="PS50113">
    <property type="entry name" value="PAC"/>
    <property type="match status" value="3"/>
</dbReference>
<evidence type="ECO:0000256" key="15">
    <source>
        <dbReference type="PROSITE-ProRule" id="PRU00169"/>
    </source>
</evidence>
<evidence type="ECO:0000256" key="11">
    <source>
        <dbReference type="ARBA" id="ARBA00022989"/>
    </source>
</evidence>
<feature type="modified residue" description="4-aspartylphosphate" evidence="15">
    <location>
        <position position="983"/>
    </location>
</feature>
<dbReference type="Gene3D" id="1.10.287.130">
    <property type="match status" value="1"/>
</dbReference>
<dbReference type="InterPro" id="IPR011006">
    <property type="entry name" value="CheY-like_superfamily"/>
</dbReference>
<evidence type="ECO:0000313" key="21">
    <source>
        <dbReference type="Proteomes" id="UP000757435"/>
    </source>
</evidence>
<keyword evidence="8" id="KW-0547">Nucleotide-binding</keyword>
<dbReference type="FunFam" id="3.30.565.10:FF:000010">
    <property type="entry name" value="Sensor histidine kinase RcsC"/>
    <property type="match status" value="1"/>
</dbReference>
<dbReference type="PROSITE" id="PS50110">
    <property type="entry name" value="RESPONSE_REGULATORY"/>
    <property type="match status" value="2"/>
</dbReference>
<feature type="domain" description="PAC" evidence="19">
    <location>
        <begin position="358"/>
        <end position="410"/>
    </location>
</feature>
<keyword evidence="12" id="KW-0902">Two-component regulatory system</keyword>
<sequence>MNLASRPRILIVDDLPTNIKVLSDLLLDYGFEVLIAKDGENALQKLQRVVPDLILLDVLMPGLDGFETCRLLKGSPMTQNIPVIFMTALSDPVDKIKGLMLGAVDYVTKPLQHEEVIARVNVHLKLRILTRQLEEQNALLQEEVRSRKLAETALRSSEEKFSKAFRSNPGPMIITTLADRRFLEANQNFCSITHYAQEEIHGKTVSELNLWVDPEAGDRFFQTLQTEGVVHKQELEIRTQPGEIRTLQVSAEVIQVNDTPCALAMTYDITHCKQAAAALQEKEQFLRSIYEGIGISIFIVDVSESGEFRNAGVNARHEEVTGYGSHDFLGKSYEDLFPADIVAAWYQNYRACIAAGKTILYEEFVPFQGIDHWWLTTLTPLRNSQGRIHQLVGTCLEITDRKKAEAALRKSQSDLATAQRVAHIGSWEYDFIAGKITWSEEKFRIFGRNPSLSEPSVEELLMYYHPDDRLRVKEQIDRAIERGEMLEFEARICRPDGEIRYTRVKGEAIRSEAGQVVGLFGVVLDITDRQQAEAALRQSEARYRAIVQDQTELIMRLQKDGTITFVNDAFCRYFQLTPEAIVGTRFHPEVSEDDRARIAAQLHSLTAECPVKTIDHPVIVDGQVRWTQWINRWIGDDQGNFLEFQSVGRDISDRKQMEAELQNARDVADAANLAKSTFLANMSHELRTPLHAILGFTELLALEENLSEFQTDSLKIINNSGEHLLELINDVLEVSKIEAGKAVVSLSMVDLRGLFKNLEDMLQLRAVAKGLELLFQLADDLPHYVQTDEGKLRQILLNLLGNAIKFTPSGRVTLRAEVRAIVPPRLDSALSHQLIFEVEDTGLGIADDELNTLFDAFTQTEAGRQSQKGTGLGLFISRQLVRLLQGDIAVESRVGQGTCFKCNIAVGLPSAQADAPDQPMRRAIGLQPNHPSLRILVAEDTLANQLLFVQLLSNIGFEVRTAEDGREAIALWNNWNPHLILMDMRMPNMDGYEATRQIKATARGWKTVIIAVTASVLEEERTDILAAGCDDLLCKPFKEQMLLQKLAEYLDVHYVYAE</sequence>
<dbReference type="InterPro" id="IPR000700">
    <property type="entry name" value="PAS-assoc_C"/>
</dbReference>
<dbReference type="PRINTS" id="PR00344">
    <property type="entry name" value="BCTRLSENSOR"/>
</dbReference>
<dbReference type="SMART" id="SM00387">
    <property type="entry name" value="HATPase_c"/>
    <property type="match status" value="1"/>
</dbReference>
<name>A0A951QGB3_9CYAN</name>
<dbReference type="SUPFAM" id="SSF55874">
    <property type="entry name" value="ATPase domain of HSP90 chaperone/DNA topoisomerase II/histidine kinase"/>
    <property type="match status" value="1"/>
</dbReference>
<dbReference type="PROSITE" id="PS50112">
    <property type="entry name" value="PAS"/>
    <property type="match status" value="2"/>
</dbReference>
<dbReference type="InterPro" id="IPR013655">
    <property type="entry name" value="PAS_fold_3"/>
</dbReference>
<evidence type="ECO:0000313" key="20">
    <source>
        <dbReference type="EMBL" id="MBW4661479.1"/>
    </source>
</evidence>
<evidence type="ECO:0000256" key="7">
    <source>
        <dbReference type="ARBA" id="ARBA00022692"/>
    </source>
</evidence>
<dbReference type="EC" id="2.7.13.3" evidence="4"/>
<evidence type="ECO:0000259" key="16">
    <source>
        <dbReference type="PROSITE" id="PS50109"/>
    </source>
</evidence>
<dbReference type="SMART" id="SM00448">
    <property type="entry name" value="REC"/>
    <property type="match status" value="2"/>
</dbReference>
<evidence type="ECO:0000259" key="17">
    <source>
        <dbReference type="PROSITE" id="PS50110"/>
    </source>
</evidence>
<dbReference type="Gene3D" id="3.40.50.2300">
    <property type="match status" value="2"/>
</dbReference>
<dbReference type="CDD" id="cd17546">
    <property type="entry name" value="REC_hyHK_CKI1_RcsC-like"/>
    <property type="match status" value="1"/>
</dbReference>
<keyword evidence="5 15" id="KW-0597">Phosphoprotein</keyword>
<feature type="domain" description="PAC" evidence="19">
    <location>
        <begin position="607"/>
        <end position="663"/>
    </location>
</feature>
<dbReference type="InterPro" id="IPR036890">
    <property type="entry name" value="HATPase_C_sf"/>
</dbReference>
<evidence type="ECO:0000256" key="3">
    <source>
        <dbReference type="ARBA" id="ARBA00006402"/>
    </source>
</evidence>
<dbReference type="FunFam" id="1.10.287.130:FF:000004">
    <property type="entry name" value="Ethylene receptor 1"/>
    <property type="match status" value="1"/>
</dbReference>
<comment type="subcellular location">
    <subcellularLocation>
        <location evidence="2">Membrane</location>
    </subcellularLocation>
</comment>
<dbReference type="InterPro" id="IPR001610">
    <property type="entry name" value="PAC"/>
</dbReference>
<dbReference type="AlphaFoldDB" id="A0A951QGB3"/>
<evidence type="ECO:0000256" key="9">
    <source>
        <dbReference type="ARBA" id="ARBA00022777"/>
    </source>
</evidence>
<dbReference type="SMART" id="SM00388">
    <property type="entry name" value="HisKA"/>
    <property type="match status" value="1"/>
</dbReference>
<dbReference type="Pfam" id="PF00989">
    <property type="entry name" value="PAS"/>
    <property type="match status" value="2"/>
</dbReference>
<keyword evidence="13" id="KW-0472">Membrane</keyword>
<dbReference type="CDD" id="cd16922">
    <property type="entry name" value="HATPase_EvgS-ArcB-TorS-like"/>
    <property type="match status" value="1"/>
</dbReference>
<evidence type="ECO:0000256" key="14">
    <source>
        <dbReference type="ARBA" id="ARBA00074306"/>
    </source>
</evidence>
<evidence type="ECO:0000256" key="8">
    <source>
        <dbReference type="ARBA" id="ARBA00022741"/>
    </source>
</evidence>
<dbReference type="InterPro" id="IPR013767">
    <property type="entry name" value="PAS_fold"/>
</dbReference>
<feature type="modified residue" description="4-aspartylphosphate" evidence="15">
    <location>
        <position position="57"/>
    </location>
</feature>
<comment type="caution">
    <text evidence="20">The sequence shown here is derived from an EMBL/GenBank/DDBJ whole genome shotgun (WGS) entry which is preliminary data.</text>
</comment>
<comment type="similarity">
    <text evidence="3">In the N-terminal section; belongs to the phytochrome family.</text>
</comment>
<comment type="catalytic activity">
    <reaction evidence="1">
        <text>ATP + protein L-histidine = ADP + protein N-phospho-L-histidine.</text>
        <dbReference type="EC" id="2.7.13.3"/>
    </reaction>
</comment>
<dbReference type="Pfam" id="PF00512">
    <property type="entry name" value="HisKA"/>
    <property type="match status" value="1"/>
</dbReference>
<dbReference type="InterPro" id="IPR013656">
    <property type="entry name" value="PAS_4"/>
</dbReference>
<dbReference type="InterPro" id="IPR035965">
    <property type="entry name" value="PAS-like_dom_sf"/>
</dbReference>
<keyword evidence="11" id="KW-1133">Transmembrane helix</keyword>
<feature type="domain" description="Histidine kinase" evidence="16">
    <location>
        <begin position="681"/>
        <end position="908"/>
    </location>
</feature>
<dbReference type="PANTHER" id="PTHR45339">
    <property type="entry name" value="HYBRID SIGNAL TRANSDUCTION HISTIDINE KINASE J"/>
    <property type="match status" value="1"/>
</dbReference>